<accession>A0A8E6B5Y2</accession>
<proteinExistence type="predicted"/>
<evidence type="ECO:0000313" key="1">
    <source>
        <dbReference type="EMBL" id="QVL31967.1"/>
    </source>
</evidence>
<keyword evidence="2" id="KW-1185">Reference proteome</keyword>
<reference evidence="1" key="1">
    <citation type="submission" date="2021-05" db="EMBL/GenBank/DDBJ databases">
        <title>Complete genome sequence of the cellulolytic planctomycete Telmatocola sphagniphila SP2T and characterization of the first cellulase from planctomycetes.</title>
        <authorList>
            <person name="Rakitin A.L."/>
            <person name="Beletsky A.V."/>
            <person name="Naumoff D.G."/>
            <person name="Kulichevskaya I.S."/>
            <person name="Mardanov A.V."/>
            <person name="Ravin N.V."/>
            <person name="Dedysh S.N."/>
        </authorList>
    </citation>
    <scope>NUCLEOTIDE SEQUENCE</scope>
    <source>
        <strain evidence="1">SP2T</strain>
    </source>
</reference>
<dbReference type="AlphaFoldDB" id="A0A8E6B5Y2"/>
<dbReference type="CDD" id="cd07176">
    <property type="entry name" value="terB"/>
    <property type="match status" value="1"/>
</dbReference>
<dbReference type="RefSeq" id="WP_213496480.1">
    <property type="nucleotide sequence ID" value="NZ_CP074694.1"/>
</dbReference>
<gene>
    <name evidence="1" type="ORF">KIH39_24545</name>
</gene>
<dbReference type="EMBL" id="CP074694">
    <property type="protein sequence ID" value="QVL31967.1"/>
    <property type="molecule type" value="Genomic_DNA"/>
</dbReference>
<dbReference type="KEGG" id="tsph:KIH39_24545"/>
<dbReference type="Gene3D" id="1.10.3680.10">
    <property type="entry name" value="TerB-like"/>
    <property type="match status" value="1"/>
</dbReference>
<sequence>MGLFDNLFSDEQPFANFGTGEAYVAVLQCAAACDGIVAESESRSLASGLLRMKLFRDWPAHKIQAVQDECEKILKHKGVEGLLKMATPLLPDELRVTAFANACDLILADGIVEDVERKYLELLCEHLQIDQDTAMNVAEVMIIKNRG</sequence>
<protein>
    <submittedName>
        <fullName evidence="1">Tellurite resistance TerB family protein</fullName>
    </submittedName>
</protein>
<dbReference type="SUPFAM" id="SSF158682">
    <property type="entry name" value="TerB-like"/>
    <property type="match status" value="1"/>
</dbReference>
<evidence type="ECO:0000313" key="2">
    <source>
        <dbReference type="Proteomes" id="UP000676194"/>
    </source>
</evidence>
<name>A0A8E6B5Y2_9BACT</name>
<dbReference type="Proteomes" id="UP000676194">
    <property type="component" value="Chromosome"/>
</dbReference>
<organism evidence="1 2">
    <name type="scientific">Telmatocola sphagniphila</name>
    <dbReference type="NCBI Taxonomy" id="1123043"/>
    <lineage>
        <taxon>Bacteria</taxon>
        <taxon>Pseudomonadati</taxon>
        <taxon>Planctomycetota</taxon>
        <taxon>Planctomycetia</taxon>
        <taxon>Gemmatales</taxon>
        <taxon>Gemmataceae</taxon>
    </lineage>
</organism>
<dbReference type="InterPro" id="IPR029024">
    <property type="entry name" value="TerB-like"/>
</dbReference>